<name>A0A4U9R2Q7_HATHI</name>
<feature type="domain" description="UvrD-like helicase ATP-binding" evidence="6">
    <location>
        <begin position="212"/>
        <end position="569"/>
    </location>
</feature>
<evidence type="ECO:0000313" key="7">
    <source>
        <dbReference type="EMBL" id="VTQ84828.1"/>
    </source>
</evidence>
<evidence type="ECO:0000259" key="6">
    <source>
        <dbReference type="PROSITE" id="PS51198"/>
    </source>
</evidence>
<dbReference type="GO" id="GO:0003677">
    <property type="term" value="F:DNA binding"/>
    <property type="evidence" value="ECO:0007669"/>
    <property type="project" value="InterPro"/>
</dbReference>
<dbReference type="OrthoDB" id="9787585at2"/>
<dbReference type="KEGG" id="hhw:NCTC503_00621"/>
<evidence type="ECO:0000256" key="1">
    <source>
        <dbReference type="ARBA" id="ARBA00022741"/>
    </source>
</evidence>
<dbReference type="EC" id="3.6.1.-" evidence="7"/>
<dbReference type="PANTHER" id="PTHR11070:SF17">
    <property type="entry name" value="DNA HELICASE IV"/>
    <property type="match status" value="1"/>
</dbReference>
<evidence type="ECO:0000256" key="5">
    <source>
        <dbReference type="PROSITE-ProRule" id="PRU00560"/>
    </source>
</evidence>
<dbReference type="PANTHER" id="PTHR11070">
    <property type="entry name" value="UVRD / RECB / PCRA DNA HELICASE FAMILY MEMBER"/>
    <property type="match status" value="1"/>
</dbReference>
<feature type="binding site" evidence="5">
    <location>
        <begin position="233"/>
        <end position="240"/>
    </location>
    <ligand>
        <name>ATP</name>
        <dbReference type="ChEBI" id="CHEBI:30616"/>
    </ligand>
</feature>
<keyword evidence="3 5" id="KW-0347">Helicase</keyword>
<dbReference type="Pfam" id="PF00580">
    <property type="entry name" value="UvrD-helicase"/>
    <property type="match status" value="1"/>
</dbReference>
<organism evidence="7 8">
    <name type="scientific">Hathewaya histolytica</name>
    <name type="common">Clostridium histolyticum</name>
    <dbReference type="NCBI Taxonomy" id="1498"/>
    <lineage>
        <taxon>Bacteria</taxon>
        <taxon>Bacillati</taxon>
        <taxon>Bacillota</taxon>
        <taxon>Clostridia</taxon>
        <taxon>Eubacteriales</taxon>
        <taxon>Clostridiaceae</taxon>
        <taxon>Hathewaya</taxon>
    </lineage>
</organism>
<evidence type="ECO:0000256" key="3">
    <source>
        <dbReference type="ARBA" id="ARBA00022806"/>
    </source>
</evidence>
<dbReference type="InterPro" id="IPR014016">
    <property type="entry name" value="UvrD-like_ATP-bd"/>
</dbReference>
<dbReference type="InterPro" id="IPR000212">
    <property type="entry name" value="DNA_helicase_UvrD/REP"/>
</dbReference>
<dbReference type="EMBL" id="LR590481">
    <property type="protein sequence ID" value="VTQ84828.1"/>
    <property type="molecule type" value="Genomic_DNA"/>
</dbReference>
<dbReference type="EC" id="3.6.4.12" evidence="7"/>
<dbReference type="GO" id="GO:0000725">
    <property type="term" value="P:recombinational repair"/>
    <property type="evidence" value="ECO:0007669"/>
    <property type="project" value="TreeGrafter"/>
</dbReference>
<dbReference type="GO" id="GO:0005524">
    <property type="term" value="F:ATP binding"/>
    <property type="evidence" value="ECO:0007669"/>
    <property type="project" value="UniProtKB-UniRule"/>
</dbReference>
<protein>
    <submittedName>
        <fullName evidence="7">ATP-dependent DNA helicase rep</fullName>
        <ecNumber evidence="7">3.6.1.-</ecNumber>
        <ecNumber evidence="7">3.6.4.12</ecNumber>
    </submittedName>
</protein>
<proteinExistence type="predicted"/>
<dbReference type="Gene3D" id="3.40.50.300">
    <property type="entry name" value="P-loop containing nucleotide triphosphate hydrolases"/>
    <property type="match status" value="3"/>
</dbReference>
<keyword evidence="4 5" id="KW-0067">ATP-binding</keyword>
<evidence type="ECO:0000256" key="2">
    <source>
        <dbReference type="ARBA" id="ARBA00022801"/>
    </source>
</evidence>
<dbReference type="GO" id="GO:0043138">
    <property type="term" value="F:3'-5' DNA helicase activity"/>
    <property type="evidence" value="ECO:0007669"/>
    <property type="project" value="TreeGrafter"/>
</dbReference>
<keyword evidence="8" id="KW-1185">Reference proteome</keyword>
<dbReference type="RefSeq" id="WP_138209388.1">
    <property type="nucleotide sequence ID" value="NZ_CBCRUQ010000001.1"/>
</dbReference>
<evidence type="ECO:0000256" key="4">
    <source>
        <dbReference type="ARBA" id="ARBA00022840"/>
    </source>
</evidence>
<dbReference type="InterPro" id="IPR027417">
    <property type="entry name" value="P-loop_NTPase"/>
</dbReference>
<reference evidence="7 8" key="1">
    <citation type="submission" date="2019-05" db="EMBL/GenBank/DDBJ databases">
        <authorList>
            <consortium name="Pathogen Informatics"/>
        </authorList>
    </citation>
    <scope>NUCLEOTIDE SEQUENCE [LARGE SCALE GENOMIC DNA]</scope>
    <source>
        <strain evidence="7 8">NCTC503</strain>
    </source>
</reference>
<sequence>MDHIKKDRDKELEKEIELEIEKERLNYVLTVINNEIELAVNKRKGFLGQLLEYRKKFIEEYRNDEDKVIEYFDHERFVTEEAFNLIDKKLKELTTLKESPYFGRIDFREEEYGIEKIYVGKFGLIKEGEFEPLVVDWRAPIASLFYEGKVGSSHYNSPDGEVPVEILGRVQYIIKNSKLLGMFNSDLDVKDDILQMVLSKNSSDKLKDIVMTIQKEQDEIIRESYLKTLVVNGVAGSGKTTIALHRVAYLLYNNRKKLENKILILGPNGIFMDYISNVLPSLGETGVKQDTFWDMTEKLLDLQGKVMNYKEYFERIIKGDSELVDDFILKSSDEYIKRLNATIENLEQFKFKPTNVTFRGKDIFKVDEIEELFSKHYKYMPLYKRTEKIRRIIIWRLKDKRDEEVREINKLYDTKRDSLSPEELALNENDLEFQRKNCIRDVIKEFTEVKRSLVWLENEEVVSLYNRFNNYKKLTPEDLAAIMYLKIKLEGYKIKEDIKHVVIDEAQDLSMLQLRVIKEITGASAFTILGDSNQRILPLKGNIAMKNLDNIYKDLDIKYFSLDKSYRSTVEIMEYANTFLDEEKIVPLVRNGEEVWQRDVASDDVIQKCVVDRIFRYKESGYESIAIICEDINTCSKVHNLIKDKVHSRLLDSDELIYKSGVVIIPSYFARGLEFDGVVLLMKDEKEESNYVNKGKLKYIMATRALHKLSVIKIK</sequence>
<gene>
    <name evidence="7" type="primary">helD_1</name>
    <name evidence="7" type="ORF">NCTC503_00621</name>
</gene>
<accession>A0A4U9R2Q7</accession>
<dbReference type="AlphaFoldDB" id="A0A4U9R2Q7"/>
<dbReference type="Proteomes" id="UP000308489">
    <property type="component" value="Chromosome 1"/>
</dbReference>
<dbReference type="GO" id="GO:0005829">
    <property type="term" value="C:cytosol"/>
    <property type="evidence" value="ECO:0007669"/>
    <property type="project" value="TreeGrafter"/>
</dbReference>
<keyword evidence="1 5" id="KW-0547">Nucleotide-binding</keyword>
<dbReference type="SUPFAM" id="SSF52540">
    <property type="entry name" value="P-loop containing nucleoside triphosphate hydrolases"/>
    <property type="match status" value="1"/>
</dbReference>
<dbReference type="PROSITE" id="PS51198">
    <property type="entry name" value="UVRD_HELICASE_ATP_BIND"/>
    <property type="match status" value="1"/>
</dbReference>
<evidence type="ECO:0000313" key="8">
    <source>
        <dbReference type="Proteomes" id="UP000308489"/>
    </source>
</evidence>
<dbReference type="GO" id="GO:0016787">
    <property type="term" value="F:hydrolase activity"/>
    <property type="evidence" value="ECO:0007669"/>
    <property type="project" value="UniProtKB-UniRule"/>
</dbReference>
<keyword evidence="2 5" id="KW-0378">Hydrolase</keyword>